<keyword evidence="1 11" id="KW-0813">Transport</keyword>
<dbReference type="NCBIfam" id="NF001454">
    <property type="entry name" value="PRK00315.1"/>
    <property type="match status" value="1"/>
</dbReference>
<evidence type="ECO:0000256" key="4">
    <source>
        <dbReference type="ARBA" id="ARBA00022692"/>
    </source>
</evidence>
<feature type="compositionally biased region" description="Polar residues" evidence="12">
    <location>
        <begin position="1"/>
        <end position="17"/>
    </location>
</feature>
<dbReference type="GeneID" id="33058838"/>
<reference evidence="13 14" key="1">
    <citation type="submission" date="2016-03" db="EMBL/GenBank/DDBJ databases">
        <title>Genome sequencing of Psychrobacter alimentarius PAMC 27889.</title>
        <authorList>
            <person name="Lee J."/>
            <person name="Kim O.-S."/>
        </authorList>
    </citation>
    <scope>NUCLEOTIDE SEQUENCE [LARGE SCALE GENOMIC DNA]</scope>
    <source>
        <strain evidence="13 14">PAMC 27889</strain>
    </source>
</reference>
<feature type="region of interest" description="Disordered" evidence="12">
    <location>
        <begin position="1"/>
        <end position="44"/>
    </location>
</feature>
<comment type="subcellular location">
    <subcellularLocation>
        <location evidence="11">Cell membrane</location>
        <topology evidence="11">Single-pass membrane protein</topology>
    </subcellularLocation>
</comment>
<proteinExistence type="inferred from homology"/>
<evidence type="ECO:0000256" key="12">
    <source>
        <dbReference type="SAM" id="MobiDB-lite"/>
    </source>
</evidence>
<name>A0ABM5ZWE7_9GAMM</name>
<evidence type="ECO:0000313" key="14">
    <source>
        <dbReference type="Proteomes" id="UP000076104"/>
    </source>
</evidence>
<evidence type="ECO:0000256" key="1">
    <source>
        <dbReference type="ARBA" id="ARBA00022448"/>
    </source>
</evidence>
<keyword evidence="5 11" id="KW-0547">Nucleotide-binding</keyword>
<keyword evidence="14" id="KW-1185">Reference proteome</keyword>
<keyword evidence="6 11" id="KW-0067">ATP-binding</keyword>
<comment type="similarity">
    <text evidence="11">Belongs to the KdpC family.</text>
</comment>
<feature type="transmembrane region" description="Helical" evidence="11">
    <location>
        <begin position="57"/>
        <end position="75"/>
    </location>
</feature>
<evidence type="ECO:0000256" key="3">
    <source>
        <dbReference type="ARBA" id="ARBA00022538"/>
    </source>
</evidence>
<dbReference type="Proteomes" id="UP000076104">
    <property type="component" value="Chromosome"/>
</dbReference>
<comment type="subunit">
    <text evidence="11">The system is composed of three essential subunits: KdpA, KdpB and KdpC.</text>
</comment>
<keyword evidence="8 11" id="KW-1133">Transmembrane helix</keyword>
<evidence type="ECO:0000256" key="8">
    <source>
        <dbReference type="ARBA" id="ARBA00022989"/>
    </source>
</evidence>
<accession>A0ABM5ZWE7</accession>
<comment type="function">
    <text evidence="11">Part of the high-affinity ATP-driven potassium transport (or Kdp) system, which catalyzes the hydrolysis of ATP coupled with the electrogenic transport of potassium into the cytoplasm. This subunit acts as a catalytic chaperone that increases the ATP-binding affinity of the ATP-hydrolyzing subunit KdpB by the formation of a transient KdpB/KdpC/ATP ternary complex.</text>
</comment>
<evidence type="ECO:0000313" key="13">
    <source>
        <dbReference type="EMBL" id="AMT96386.1"/>
    </source>
</evidence>
<evidence type="ECO:0000256" key="2">
    <source>
        <dbReference type="ARBA" id="ARBA00022475"/>
    </source>
</evidence>
<evidence type="ECO:0000256" key="5">
    <source>
        <dbReference type="ARBA" id="ARBA00022741"/>
    </source>
</evidence>
<keyword evidence="3 11" id="KW-0633">Potassium transport</keyword>
<protein>
    <recommendedName>
        <fullName evidence="11">Potassium-transporting ATPase KdpC subunit</fullName>
    </recommendedName>
    <alternativeName>
        <fullName evidence="11">ATP phosphohydrolase [potassium-transporting] C chain</fullName>
    </alternativeName>
    <alternativeName>
        <fullName evidence="11">Potassium-binding and translocating subunit C</fullName>
    </alternativeName>
    <alternativeName>
        <fullName evidence="11">Potassium-translocating ATPase C chain</fullName>
    </alternativeName>
</protein>
<keyword evidence="7 11" id="KW-0630">Potassium</keyword>
<dbReference type="NCBIfam" id="TIGR00681">
    <property type="entry name" value="kdpC"/>
    <property type="match status" value="1"/>
</dbReference>
<dbReference type="PANTHER" id="PTHR30042">
    <property type="entry name" value="POTASSIUM-TRANSPORTING ATPASE C CHAIN"/>
    <property type="match status" value="1"/>
</dbReference>
<keyword evidence="2 11" id="KW-1003">Cell membrane</keyword>
<dbReference type="HAMAP" id="MF_00276">
    <property type="entry name" value="KdpC"/>
    <property type="match status" value="1"/>
</dbReference>
<dbReference type="EMBL" id="CP014945">
    <property type="protein sequence ID" value="AMT96386.1"/>
    <property type="molecule type" value="Genomic_DNA"/>
</dbReference>
<dbReference type="PANTHER" id="PTHR30042:SF2">
    <property type="entry name" value="POTASSIUM-TRANSPORTING ATPASE KDPC SUBUNIT"/>
    <property type="match status" value="1"/>
</dbReference>
<evidence type="ECO:0000256" key="10">
    <source>
        <dbReference type="ARBA" id="ARBA00023136"/>
    </source>
</evidence>
<dbReference type="InterPro" id="IPR003820">
    <property type="entry name" value="KdpC"/>
</dbReference>
<feature type="compositionally biased region" description="Basic and acidic residues" evidence="12">
    <location>
        <begin position="22"/>
        <end position="43"/>
    </location>
</feature>
<keyword evidence="10 11" id="KW-0472">Membrane</keyword>
<evidence type="ECO:0000256" key="7">
    <source>
        <dbReference type="ARBA" id="ARBA00022958"/>
    </source>
</evidence>
<keyword evidence="9 11" id="KW-0406">Ion transport</keyword>
<evidence type="ECO:0000256" key="11">
    <source>
        <dbReference type="HAMAP-Rule" id="MF_00276"/>
    </source>
</evidence>
<dbReference type="Pfam" id="PF02669">
    <property type="entry name" value="KdpC"/>
    <property type="match status" value="1"/>
</dbReference>
<evidence type="ECO:0000256" key="9">
    <source>
        <dbReference type="ARBA" id="ARBA00023065"/>
    </source>
</evidence>
<evidence type="ECO:0000256" key="6">
    <source>
        <dbReference type="ARBA" id="ARBA00022840"/>
    </source>
</evidence>
<dbReference type="RefSeq" id="WP_228139904.1">
    <property type="nucleotide sequence ID" value="NZ_CP014945.1"/>
</dbReference>
<gene>
    <name evidence="11" type="primary">kdpC</name>
    <name evidence="13" type="ORF">A3K91_0764</name>
</gene>
<organism evidence="13 14">
    <name type="scientific">Psychrobacter alimentarius</name>
    <dbReference type="NCBI Taxonomy" id="261164"/>
    <lineage>
        <taxon>Bacteria</taxon>
        <taxon>Pseudomonadati</taxon>
        <taxon>Pseudomonadota</taxon>
        <taxon>Gammaproteobacteria</taxon>
        <taxon>Moraxellales</taxon>
        <taxon>Moraxellaceae</taxon>
        <taxon>Psychrobacter</taxon>
    </lineage>
</organism>
<keyword evidence="4 11" id="KW-0812">Transmembrane</keyword>
<sequence length="241" mass="25916">MQSNHSLPSSNATQPASPMNAEHSHIDDNHNDNDNGKDNESPKLDQTATRMPMLKPALSLFIVLAITLGLCYPLLMTGVAQVTMPNKANGSMIEQNGSLVGSTLIGQTFDQPEYLWTRPSAAGDGYDAAQSSGSNLGPLNPELVTNVETQVQKLKAADPQNTTPIPLDLVTMSGSGLDPHISPAAAEWQVNRVARIRGISSEQVQKVIDAHTEGRQLYWLGEPRVNVLAVNLALDEMSRAN</sequence>